<evidence type="ECO:0000313" key="1">
    <source>
        <dbReference type="EMBL" id="CAI6337877.1"/>
    </source>
</evidence>
<name>A0A9W4UNG2_9PLEO</name>
<dbReference type="EMBL" id="CAOQHR010000007">
    <property type="protein sequence ID" value="CAI6337877.1"/>
    <property type="molecule type" value="Genomic_DNA"/>
</dbReference>
<proteinExistence type="predicted"/>
<dbReference type="Proteomes" id="UP001152607">
    <property type="component" value="Unassembled WGS sequence"/>
</dbReference>
<protein>
    <submittedName>
        <fullName evidence="1">Uncharacterized protein</fullName>
    </submittedName>
</protein>
<accession>A0A9W4UNG2</accession>
<sequence length="93" mass="10136">MLALPSGGLKPILQSDADAPQLGFHGGDIPTVSTTQALAVPRRIKEDCCADAASGDHEVEGVPFLEFDVPGFVEFIVFHVDKLVIKYRSIKRW</sequence>
<evidence type="ECO:0000313" key="2">
    <source>
        <dbReference type="Proteomes" id="UP001152607"/>
    </source>
</evidence>
<reference evidence="1" key="1">
    <citation type="submission" date="2023-01" db="EMBL/GenBank/DDBJ databases">
        <authorList>
            <person name="Van Ghelder C."/>
            <person name="Rancurel C."/>
        </authorList>
    </citation>
    <scope>NUCLEOTIDE SEQUENCE</scope>
    <source>
        <strain evidence="1">CNCM I-4278</strain>
    </source>
</reference>
<comment type="caution">
    <text evidence="1">The sequence shown here is derived from an EMBL/GenBank/DDBJ whole genome shotgun (WGS) entry which is preliminary data.</text>
</comment>
<organism evidence="1 2">
    <name type="scientific">Periconia digitata</name>
    <dbReference type="NCBI Taxonomy" id="1303443"/>
    <lineage>
        <taxon>Eukaryota</taxon>
        <taxon>Fungi</taxon>
        <taxon>Dikarya</taxon>
        <taxon>Ascomycota</taxon>
        <taxon>Pezizomycotina</taxon>
        <taxon>Dothideomycetes</taxon>
        <taxon>Pleosporomycetidae</taxon>
        <taxon>Pleosporales</taxon>
        <taxon>Massarineae</taxon>
        <taxon>Periconiaceae</taxon>
        <taxon>Periconia</taxon>
    </lineage>
</organism>
<gene>
    <name evidence="1" type="ORF">PDIGIT_LOCUS10995</name>
</gene>
<dbReference type="AlphaFoldDB" id="A0A9W4UNG2"/>
<keyword evidence="2" id="KW-1185">Reference proteome</keyword>